<sequence>MNEWGRKRAHKWLNGAKGWFQHWSKPLTDAIKQALPGTYEEQLQLLQSHLNNRMCNALQRFREWRRSNPTLTEFPLNIPNSPSSSSPSNGSIRNLFESLLDSHEESFIPFFALTCLAQYSTDDDKSVTSDLAESEDDVFVIDMEMNQGQLLQGNSTSVSFQDWRTILRYFVMAPQFFQDEQIKSLLSILNDGLSRKCKTRLLKLFNIREQTCANDEQNTTLIDQSTYSIKTLGDLQSQIVQNEENPDCTFICDPLTMEDDWSLASNNELGPSLGLTSDQTADSLCLALESNFS</sequence>
<dbReference type="AlphaFoldDB" id="A0A1I8BZL1"/>
<keyword evidence="1" id="KW-1185">Reference proteome</keyword>
<organism evidence="1 2">
    <name type="scientific">Meloidogyne hapla</name>
    <name type="common">Root-knot nematode worm</name>
    <dbReference type="NCBI Taxonomy" id="6305"/>
    <lineage>
        <taxon>Eukaryota</taxon>
        <taxon>Metazoa</taxon>
        <taxon>Ecdysozoa</taxon>
        <taxon>Nematoda</taxon>
        <taxon>Chromadorea</taxon>
        <taxon>Rhabditida</taxon>
        <taxon>Tylenchina</taxon>
        <taxon>Tylenchomorpha</taxon>
        <taxon>Tylenchoidea</taxon>
        <taxon>Meloidogynidae</taxon>
        <taxon>Meloidogyninae</taxon>
        <taxon>Meloidogyne</taxon>
    </lineage>
</organism>
<accession>A0A1I8BZL1</accession>
<dbReference type="WBParaSite" id="MhA1_Contig88.frz3.gene55">
    <property type="protein sequence ID" value="MhA1_Contig88.frz3.gene55"/>
    <property type="gene ID" value="MhA1_Contig88.frz3.gene55"/>
</dbReference>
<evidence type="ECO:0000313" key="1">
    <source>
        <dbReference type="Proteomes" id="UP000095281"/>
    </source>
</evidence>
<dbReference type="Proteomes" id="UP000095281">
    <property type="component" value="Unplaced"/>
</dbReference>
<name>A0A1I8BZL1_MELHA</name>
<proteinExistence type="predicted"/>
<evidence type="ECO:0000313" key="2">
    <source>
        <dbReference type="WBParaSite" id="MhA1_Contig88.frz3.gene55"/>
    </source>
</evidence>
<reference evidence="2" key="1">
    <citation type="submission" date="2016-11" db="UniProtKB">
        <authorList>
            <consortium name="WormBaseParasite"/>
        </authorList>
    </citation>
    <scope>IDENTIFICATION</scope>
</reference>
<protein>
    <submittedName>
        <fullName evidence="2">Uncharacterized protein</fullName>
    </submittedName>
</protein>